<gene>
    <name evidence="1" type="ORF">NM688_g8134</name>
</gene>
<sequence>MSSSSQEKVDLSEKAKEVPSDVDSEANVIAPIHGDDTLHRTMKNRHIAMISIGGVIGTGLFLGTASSLANGGPVGLLLGYAIVGTVCFAVMVSLGEMVAYLPLPGGHITMAERFCGPTMAFTLGWNYWYSWTLTLPAELSAAAVLINYWNDTVNDAAWITIFLVVVIFINCFGARAYGEAEFVFASIKVLTITGLIILGIVLDLGGGPNHDRLGFRYWKHPGPFAQFADIPGTKGRFLAWWSVMTQAAYSYLGTEIVAIAAGEAKNPRRNIPQSHQARLRPYSALLHRRRHYYRPLGTLER</sequence>
<organism evidence="1 2">
    <name type="scientific">Phlebia brevispora</name>
    <dbReference type="NCBI Taxonomy" id="194682"/>
    <lineage>
        <taxon>Eukaryota</taxon>
        <taxon>Fungi</taxon>
        <taxon>Dikarya</taxon>
        <taxon>Basidiomycota</taxon>
        <taxon>Agaricomycotina</taxon>
        <taxon>Agaricomycetes</taxon>
        <taxon>Polyporales</taxon>
        <taxon>Meruliaceae</taxon>
        <taxon>Phlebia</taxon>
    </lineage>
</organism>
<accession>A0ACC1RWW8</accession>
<comment type="caution">
    <text evidence="1">The sequence shown here is derived from an EMBL/GenBank/DDBJ whole genome shotgun (WGS) entry which is preliminary data.</text>
</comment>
<dbReference type="EMBL" id="JANHOG010002092">
    <property type="protein sequence ID" value="KAJ3527378.1"/>
    <property type="molecule type" value="Genomic_DNA"/>
</dbReference>
<evidence type="ECO:0000313" key="1">
    <source>
        <dbReference type="EMBL" id="KAJ3527378.1"/>
    </source>
</evidence>
<protein>
    <submittedName>
        <fullName evidence="1">Uncharacterized protein</fullName>
    </submittedName>
</protein>
<proteinExistence type="predicted"/>
<keyword evidence="2" id="KW-1185">Reference proteome</keyword>
<reference evidence="1" key="1">
    <citation type="submission" date="2022-07" db="EMBL/GenBank/DDBJ databases">
        <title>Genome Sequence of Phlebia brevispora.</title>
        <authorList>
            <person name="Buettner E."/>
        </authorList>
    </citation>
    <scope>NUCLEOTIDE SEQUENCE</scope>
    <source>
        <strain evidence="1">MPL23</strain>
    </source>
</reference>
<dbReference type="Proteomes" id="UP001148662">
    <property type="component" value="Unassembled WGS sequence"/>
</dbReference>
<evidence type="ECO:0000313" key="2">
    <source>
        <dbReference type="Proteomes" id="UP001148662"/>
    </source>
</evidence>
<name>A0ACC1RWW8_9APHY</name>